<dbReference type="EMBL" id="BAABJO010000044">
    <property type="protein sequence ID" value="GAA5139421.1"/>
    <property type="molecule type" value="Genomic_DNA"/>
</dbReference>
<comment type="similarity">
    <text evidence="7">Belongs to the binding-protein-dependent transport system permease family.</text>
</comment>
<keyword evidence="5 7" id="KW-1133">Transmembrane helix</keyword>
<feature type="transmembrane region" description="Helical" evidence="7">
    <location>
        <begin position="207"/>
        <end position="231"/>
    </location>
</feature>
<comment type="caution">
    <text evidence="10">The sequence shown here is derived from an EMBL/GenBank/DDBJ whole genome shotgun (WGS) entry which is preliminary data.</text>
</comment>
<evidence type="ECO:0000259" key="9">
    <source>
        <dbReference type="PROSITE" id="PS50928"/>
    </source>
</evidence>
<dbReference type="InterPro" id="IPR035906">
    <property type="entry name" value="MetI-like_sf"/>
</dbReference>
<keyword evidence="4 7" id="KW-0812">Transmembrane</keyword>
<comment type="subcellular location">
    <subcellularLocation>
        <location evidence="1 7">Cell membrane</location>
        <topology evidence="1 7">Multi-pass membrane protein</topology>
    </subcellularLocation>
</comment>
<keyword evidence="11" id="KW-1185">Reference proteome</keyword>
<evidence type="ECO:0000256" key="2">
    <source>
        <dbReference type="ARBA" id="ARBA00022448"/>
    </source>
</evidence>
<feature type="domain" description="ABC transmembrane type-1" evidence="9">
    <location>
        <begin position="94"/>
        <end position="286"/>
    </location>
</feature>
<accession>A0ABP9P272</accession>
<reference evidence="11" key="1">
    <citation type="journal article" date="2019" name="Int. J. Syst. Evol. Microbiol.">
        <title>The Global Catalogue of Microorganisms (GCM) 10K type strain sequencing project: providing services to taxonomists for standard genome sequencing and annotation.</title>
        <authorList>
            <consortium name="The Broad Institute Genomics Platform"/>
            <consortium name="The Broad Institute Genome Sequencing Center for Infectious Disease"/>
            <person name="Wu L."/>
            <person name="Ma J."/>
        </authorList>
    </citation>
    <scope>NUCLEOTIDE SEQUENCE [LARGE SCALE GENOMIC DNA]</scope>
    <source>
        <strain evidence="11">JCM 18302</strain>
    </source>
</reference>
<dbReference type="InterPro" id="IPR000515">
    <property type="entry name" value="MetI-like"/>
</dbReference>
<feature type="transmembrane region" description="Helical" evidence="7">
    <location>
        <begin position="129"/>
        <end position="153"/>
    </location>
</feature>
<dbReference type="CDD" id="cd06261">
    <property type="entry name" value="TM_PBP2"/>
    <property type="match status" value="1"/>
</dbReference>
<evidence type="ECO:0000256" key="8">
    <source>
        <dbReference type="SAM" id="MobiDB-lite"/>
    </source>
</evidence>
<protein>
    <submittedName>
        <fullName evidence="10">Carbohydrate ABC transporter permease</fullName>
    </submittedName>
</protein>
<evidence type="ECO:0000256" key="1">
    <source>
        <dbReference type="ARBA" id="ARBA00004651"/>
    </source>
</evidence>
<keyword evidence="6 7" id="KW-0472">Membrane</keyword>
<dbReference type="SUPFAM" id="SSF161098">
    <property type="entry name" value="MetI-like"/>
    <property type="match status" value="1"/>
</dbReference>
<dbReference type="PROSITE" id="PS50928">
    <property type="entry name" value="ABC_TM1"/>
    <property type="match status" value="1"/>
</dbReference>
<evidence type="ECO:0000256" key="4">
    <source>
        <dbReference type="ARBA" id="ARBA00022692"/>
    </source>
</evidence>
<feature type="transmembrane region" description="Helical" evidence="7">
    <location>
        <begin position="31"/>
        <end position="52"/>
    </location>
</feature>
<keyword evidence="2 7" id="KW-0813">Transport</keyword>
<gene>
    <name evidence="10" type="ORF">GCM10023320_75410</name>
</gene>
<keyword evidence="3" id="KW-1003">Cell membrane</keyword>
<evidence type="ECO:0000256" key="6">
    <source>
        <dbReference type="ARBA" id="ARBA00023136"/>
    </source>
</evidence>
<dbReference type="PANTHER" id="PTHR43744:SF6">
    <property type="entry name" value="ABC TRANSPORTER PERMEASE PROTEIN YESQ-RELATED"/>
    <property type="match status" value="1"/>
</dbReference>
<organism evidence="10 11">
    <name type="scientific">Pseudonocardia adelaidensis</name>
    <dbReference type="NCBI Taxonomy" id="648754"/>
    <lineage>
        <taxon>Bacteria</taxon>
        <taxon>Bacillati</taxon>
        <taxon>Actinomycetota</taxon>
        <taxon>Actinomycetes</taxon>
        <taxon>Pseudonocardiales</taxon>
        <taxon>Pseudonocardiaceae</taxon>
        <taxon>Pseudonocardia</taxon>
    </lineage>
</organism>
<sequence length="301" mass="32826">MATTTAVAPVGSSPAAPGPVGRKRGPWYEGATAHVVLIAILLVTLYPIAYMIGTSFKAPDEILNNVNVFPGDFSPGNYADGWAGIPGITFGRFFLNSAVIAIGVVVGNVVACSLAAFAFARLSFPLRGLWFTLMIGTLLLPHHVLIVPQYVLFNSLEWINTPLPLIVPKFLATEAFFVFLMVQFMRGIPRSLDEAAEIDGCGPYRRFFFVVLPLTKPALVTTAVFSFIWTWNDFFTQLVYLNDLESYTVPIGLRLFLDSSGQAAVAPMFAMSVLSLVPVFLFFLVFQRLIVDGINTSGIKG</sequence>
<evidence type="ECO:0000256" key="7">
    <source>
        <dbReference type="RuleBase" id="RU363032"/>
    </source>
</evidence>
<name>A0ABP9P272_9PSEU</name>
<evidence type="ECO:0000313" key="10">
    <source>
        <dbReference type="EMBL" id="GAA5139421.1"/>
    </source>
</evidence>
<feature type="transmembrane region" description="Helical" evidence="7">
    <location>
        <begin position="93"/>
        <end position="117"/>
    </location>
</feature>
<feature type="transmembrane region" description="Helical" evidence="7">
    <location>
        <begin position="264"/>
        <end position="286"/>
    </location>
</feature>
<dbReference type="PANTHER" id="PTHR43744">
    <property type="entry name" value="ABC TRANSPORTER PERMEASE PROTEIN MG189-RELATED-RELATED"/>
    <property type="match status" value="1"/>
</dbReference>
<proteinExistence type="inferred from homology"/>
<feature type="transmembrane region" description="Helical" evidence="7">
    <location>
        <begin position="165"/>
        <end position="186"/>
    </location>
</feature>
<evidence type="ECO:0000313" key="11">
    <source>
        <dbReference type="Proteomes" id="UP001500804"/>
    </source>
</evidence>
<dbReference type="Gene3D" id="1.10.3720.10">
    <property type="entry name" value="MetI-like"/>
    <property type="match status" value="1"/>
</dbReference>
<dbReference type="Proteomes" id="UP001500804">
    <property type="component" value="Unassembled WGS sequence"/>
</dbReference>
<evidence type="ECO:0000256" key="3">
    <source>
        <dbReference type="ARBA" id="ARBA00022475"/>
    </source>
</evidence>
<dbReference type="RefSeq" id="WP_345612072.1">
    <property type="nucleotide sequence ID" value="NZ_BAABJO010000044.1"/>
</dbReference>
<feature type="region of interest" description="Disordered" evidence="8">
    <location>
        <begin position="1"/>
        <end position="20"/>
    </location>
</feature>
<dbReference type="Pfam" id="PF00528">
    <property type="entry name" value="BPD_transp_1"/>
    <property type="match status" value="1"/>
</dbReference>
<evidence type="ECO:0000256" key="5">
    <source>
        <dbReference type="ARBA" id="ARBA00022989"/>
    </source>
</evidence>